<reference evidence="2" key="1">
    <citation type="submission" date="2023-03" db="EMBL/GenBank/DDBJ databases">
        <title>Stygiobacter electus gen. nov., sp. nov., facultatively anaerobic thermotolerant bacterium of the class Ignavibacteria from a well of Yessentuki mineral water deposit.</title>
        <authorList>
            <person name="Podosokorskaya O.A."/>
            <person name="Elcheninov A.G."/>
            <person name="Petrova N.F."/>
            <person name="Zavarzina D.G."/>
            <person name="Kublanov I.V."/>
            <person name="Merkel A.Y."/>
        </authorList>
    </citation>
    <scope>NUCLEOTIDE SEQUENCE</scope>
    <source>
        <strain evidence="2">09-Me</strain>
    </source>
</reference>
<proteinExistence type="predicted"/>
<protein>
    <submittedName>
        <fullName evidence="2">AmmeMemoRadiSam system protein A</fullName>
    </submittedName>
</protein>
<dbReference type="InterPro" id="IPR002733">
    <property type="entry name" value="AMMECR1_domain"/>
</dbReference>
<accession>A0AAE3NW33</accession>
<sequence length="188" mass="21487">MKISTEEKLILLNAARDSIKSKFEETEIQAPDYNKYPTLKSKSGAFVTLTENKNLRGCIGYIISNKKLFDTVCDAAIHAAFHDLRFYPLQKNELERISIEISILSEPFPLKSYDEIKLGVHGLIIEEEGRRGLLLPQVPIEHKMNKEEYLDAICQKAGLPKNLWREKQVKLSGFTATVFSEESIKEEK</sequence>
<gene>
    <name evidence="2" type="primary">amrA</name>
    <name evidence="2" type="ORF">P0M35_07375</name>
</gene>
<dbReference type="Proteomes" id="UP001221302">
    <property type="component" value="Unassembled WGS sequence"/>
</dbReference>
<dbReference type="AlphaFoldDB" id="A0AAE3NW33"/>
<comment type="caution">
    <text evidence="2">The sequence shown here is derived from an EMBL/GenBank/DDBJ whole genome shotgun (WGS) entry which is preliminary data.</text>
</comment>
<evidence type="ECO:0000313" key="3">
    <source>
        <dbReference type="Proteomes" id="UP001221302"/>
    </source>
</evidence>
<name>A0AAE3NW33_9BACT</name>
<dbReference type="SUPFAM" id="SSF143447">
    <property type="entry name" value="AMMECR1-like"/>
    <property type="match status" value="1"/>
</dbReference>
<dbReference type="NCBIfam" id="TIGR04335">
    <property type="entry name" value="AmmeMemoSam_A"/>
    <property type="match status" value="1"/>
</dbReference>
<dbReference type="InterPro" id="IPR023473">
    <property type="entry name" value="AMMECR1"/>
</dbReference>
<organism evidence="2 3">
    <name type="scientific">Stygiobacter electus</name>
    <dbReference type="NCBI Taxonomy" id="3032292"/>
    <lineage>
        <taxon>Bacteria</taxon>
        <taxon>Pseudomonadati</taxon>
        <taxon>Ignavibacteriota</taxon>
        <taxon>Ignavibacteria</taxon>
        <taxon>Ignavibacteriales</taxon>
        <taxon>Melioribacteraceae</taxon>
        <taxon>Stygiobacter</taxon>
    </lineage>
</organism>
<dbReference type="NCBIfam" id="TIGR00296">
    <property type="entry name" value="TIGR00296 family protein"/>
    <property type="match status" value="1"/>
</dbReference>
<dbReference type="RefSeq" id="WP_321535734.1">
    <property type="nucleotide sequence ID" value="NZ_JARGDL010000008.1"/>
</dbReference>
<keyword evidence="3" id="KW-1185">Reference proteome</keyword>
<evidence type="ECO:0000259" key="1">
    <source>
        <dbReference type="PROSITE" id="PS51112"/>
    </source>
</evidence>
<dbReference type="InterPro" id="IPR027623">
    <property type="entry name" value="AmmeMemoSam_A"/>
</dbReference>
<dbReference type="Pfam" id="PF01871">
    <property type="entry name" value="AMMECR1"/>
    <property type="match status" value="1"/>
</dbReference>
<dbReference type="PROSITE" id="PS51112">
    <property type="entry name" value="AMMECR1"/>
    <property type="match status" value="1"/>
</dbReference>
<dbReference type="EMBL" id="JARGDL010000008">
    <property type="protein sequence ID" value="MDF1611966.1"/>
    <property type="molecule type" value="Genomic_DNA"/>
</dbReference>
<evidence type="ECO:0000313" key="2">
    <source>
        <dbReference type="EMBL" id="MDF1611966.1"/>
    </source>
</evidence>
<dbReference type="PANTHER" id="PTHR13016">
    <property type="entry name" value="AMMECR1 HOMOLOG"/>
    <property type="match status" value="1"/>
</dbReference>
<dbReference type="Gene3D" id="3.30.1490.150">
    <property type="entry name" value="Hypothetical protein ph0010, domain 2"/>
    <property type="match status" value="1"/>
</dbReference>
<dbReference type="Gene3D" id="3.30.700.20">
    <property type="entry name" value="Hypothetical protein ph0010, domain 1"/>
    <property type="match status" value="1"/>
</dbReference>
<feature type="domain" description="AMMECR1" evidence="1">
    <location>
        <begin position="6"/>
        <end position="188"/>
    </location>
</feature>
<dbReference type="PANTHER" id="PTHR13016:SF0">
    <property type="entry name" value="AMME SYNDROME CANDIDATE GENE 1 PROTEIN"/>
    <property type="match status" value="1"/>
</dbReference>
<dbReference type="InterPro" id="IPR027485">
    <property type="entry name" value="AMMECR1_N"/>
</dbReference>
<dbReference type="InterPro" id="IPR036071">
    <property type="entry name" value="AMMECR1_dom_sf"/>
</dbReference>